<dbReference type="Gene3D" id="2.60.120.10">
    <property type="entry name" value="Jelly Rolls"/>
    <property type="match status" value="2"/>
</dbReference>
<evidence type="ECO:0000259" key="4">
    <source>
        <dbReference type="Pfam" id="PF05726"/>
    </source>
</evidence>
<keyword evidence="6" id="KW-1185">Reference proteome</keyword>
<dbReference type="STRING" id="9925.ENSCHIP00000010278"/>
<reference evidence="5" key="2">
    <citation type="submission" date="2025-08" db="UniProtKB">
        <authorList>
            <consortium name="Ensembl"/>
        </authorList>
    </citation>
    <scope>IDENTIFICATION</scope>
</reference>
<dbReference type="SUPFAM" id="SSF51182">
    <property type="entry name" value="RmlC-like cupins"/>
    <property type="match status" value="1"/>
</dbReference>
<evidence type="ECO:0000259" key="3">
    <source>
        <dbReference type="Pfam" id="PF02678"/>
    </source>
</evidence>
<dbReference type="PANTHER" id="PTHR13903">
    <property type="entry name" value="PIRIN-RELATED"/>
    <property type="match status" value="1"/>
</dbReference>
<dbReference type="Proteomes" id="UP000291000">
    <property type="component" value="Chromosome 1"/>
</dbReference>
<name>A0A452EEL5_CAPHI</name>
<proteinExistence type="inferred from homology"/>
<dbReference type="InterPro" id="IPR008778">
    <property type="entry name" value="Pirin_C_dom"/>
</dbReference>
<sequence length="255" mass="28214">MVSSKVTLLVLSQEQSEGVEAWVCRSIGRPDSPGGEGNSFEMISYLLEGGCSIAQEDCHGRVGQLNSGGLYWMISGWGIVHEETPCSEEPVHDLQLWVNLRSSQKIVEPWYQELKSSEIPKPSKDSVTIAVISEEALGVKSKIYIYTPTLYLDFKLDKGAKHSQPIPKGWTSSLCTISGNVYTVPDNVQQKTEPHHTAVLGEGDSVQVENKDPEISHSILILEAPLREPVVQHGKISQAILDFRNVENDFERAKT</sequence>
<dbReference type="EMBL" id="LWLT01000001">
    <property type="status" value="NOT_ANNOTATED_CDS"/>
    <property type="molecule type" value="Genomic_DNA"/>
</dbReference>
<dbReference type="InterPro" id="IPR014710">
    <property type="entry name" value="RmlC-like_jellyroll"/>
</dbReference>
<dbReference type="AlphaFoldDB" id="A0A452EEL5"/>
<dbReference type="Pfam" id="PF02678">
    <property type="entry name" value="Pirin"/>
    <property type="match status" value="1"/>
</dbReference>
<dbReference type="Pfam" id="PF05726">
    <property type="entry name" value="Pirin_C"/>
    <property type="match status" value="1"/>
</dbReference>
<feature type="domain" description="Pirin C-terminal" evidence="4">
    <location>
        <begin position="151"/>
        <end position="245"/>
    </location>
</feature>
<dbReference type="InterPro" id="IPR012093">
    <property type="entry name" value="Pirin"/>
</dbReference>
<dbReference type="Bgee" id="ENSCHIG00000012844">
    <property type="expression patterns" value="Expressed in fallopian tube and 4 other cell types or tissues"/>
</dbReference>
<evidence type="ECO:0000313" key="6">
    <source>
        <dbReference type="Proteomes" id="UP000291000"/>
    </source>
</evidence>
<dbReference type="Ensembl" id="ENSCHIT00000018052.1">
    <property type="protein sequence ID" value="ENSCHIP00000010278.1"/>
    <property type="gene ID" value="ENSCHIG00000012844.1"/>
</dbReference>
<reference evidence="5" key="3">
    <citation type="submission" date="2025-09" db="UniProtKB">
        <authorList>
            <consortium name="Ensembl"/>
        </authorList>
    </citation>
    <scope>IDENTIFICATION</scope>
</reference>
<dbReference type="InterPro" id="IPR003829">
    <property type="entry name" value="Pirin_N_dom"/>
</dbReference>
<evidence type="ECO:0000256" key="1">
    <source>
        <dbReference type="ARBA" id="ARBA00008416"/>
    </source>
</evidence>
<dbReference type="GO" id="GO:0008127">
    <property type="term" value="F:quercetin 2,3-dioxygenase activity"/>
    <property type="evidence" value="ECO:0007669"/>
    <property type="project" value="TreeGrafter"/>
</dbReference>
<accession>A0A452EEL5</accession>
<comment type="similarity">
    <text evidence="1 2">Belongs to the pirin family.</text>
</comment>
<evidence type="ECO:0000313" key="5">
    <source>
        <dbReference type="Ensembl" id="ENSCHIP00000010278.1"/>
    </source>
</evidence>
<dbReference type="GeneTree" id="ENSGT00390000008044"/>
<dbReference type="GO" id="GO:0005634">
    <property type="term" value="C:nucleus"/>
    <property type="evidence" value="ECO:0007669"/>
    <property type="project" value="TreeGrafter"/>
</dbReference>
<dbReference type="PANTHER" id="PTHR13903:SF8">
    <property type="entry name" value="PIRIN"/>
    <property type="match status" value="1"/>
</dbReference>
<dbReference type="OMA" id="VAHRDNA"/>
<evidence type="ECO:0000256" key="2">
    <source>
        <dbReference type="RuleBase" id="RU003457"/>
    </source>
</evidence>
<dbReference type="GO" id="GO:0030224">
    <property type="term" value="P:monocyte differentiation"/>
    <property type="evidence" value="ECO:0007669"/>
    <property type="project" value="TreeGrafter"/>
</dbReference>
<protein>
    <recommendedName>
        <fullName evidence="7">Pirin N-terminal domain-containing protein</fullName>
    </recommendedName>
</protein>
<dbReference type="InterPro" id="IPR011051">
    <property type="entry name" value="RmlC_Cupin_sf"/>
</dbReference>
<organism evidence="5 6">
    <name type="scientific">Capra hircus</name>
    <name type="common">Goat</name>
    <dbReference type="NCBI Taxonomy" id="9925"/>
    <lineage>
        <taxon>Eukaryota</taxon>
        <taxon>Metazoa</taxon>
        <taxon>Chordata</taxon>
        <taxon>Craniata</taxon>
        <taxon>Vertebrata</taxon>
        <taxon>Euteleostomi</taxon>
        <taxon>Mammalia</taxon>
        <taxon>Eutheria</taxon>
        <taxon>Laurasiatheria</taxon>
        <taxon>Artiodactyla</taxon>
        <taxon>Ruminantia</taxon>
        <taxon>Pecora</taxon>
        <taxon>Bovidae</taxon>
        <taxon>Caprinae</taxon>
        <taxon>Capra</taxon>
    </lineage>
</organism>
<feature type="domain" description="Pirin N-terminal" evidence="3">
    <location>
        <begin position="39"/>
        <end position="98"/>
    </location>
</feature>
<evidence type="ECO:0008006" key="7">
    <source>
        <dbReference type="Google" id="ProtNLM"/>
    </source>
</evidence>
<reference evidence="5 6" key="1">
    <citation type="submission" date="2016-04" db="EMBL/GenBank/DDBJ databases">
        <title>Polished mammalian reference genomes with single-molecule sequencing and chromosome conformation capture applied to the Capra hircus genome.</title>
        <authorList>
            <person name="Bickhart D.M."/>
            <person name="Koren S."/>
            <person name="Rosen B."/>
            <person name="Hastie A."/>
            <person name="Liachko I."/>
            <person name="Sullivan S.T."/>
            <person name="Burton J."/>
            <person name="Sayre B.L."/>
            <person name="Huson H.J."/>
            <person name="Lee J."/>
            <person name="Lam E."/>
            <person name="Kelley C.M."/>
            <person name="Hutchison J.L."/>
            <person name="Zhou Y."/>
            <person name="Sun J."/>
            <person name="Crisa A."/>
            <person name="Schwartz J.C."/>
            <person name="Hammond J.A."/>
            <person name="Schroeder S.G."/>
            <person name="Liu G.E."/>
            <person name="Dunham M."/>
            <person name="Shendure J."/>
            <person name="Sonstegard T.S."/>
            <person name="Phillippy A.M."/>
            <person name="Van Tassell C.P."/>
            <person name="Smith T.P."/>
        </authorList>
    </citation>
    <scope>NUCLEOTIDE SEQUENCE [LARGE SCALE GENOMIC DNA]</scope>
</reference>